<dbReference type="InterPro" id="IPR050839">
    <property type="entry name" value="Rho-assoc_Ser/Thr_Kinase"/>
</dbReference>
<evidence type="ECO:0000256" key="23">
    <source>
        <dbReference type="ARBA" id="ARBA00068946"/>
    </source>
</evidence>
<evidence type="ECO:0000256" key="22">
    <source>
        <dbReference type="ARBA" id="ARBA00065158"/>
    </source>
</evidence>
<evidence type="ECO:0000256" key="25">
    <source>
        <dbReference type="ARBA" id="ARBA00082807"/>
    </source>
</evidence>
<dbReference type="InterPro" id="IPR000961">
    <property type="entry name" value="AGC-kinase_C"/>
</dbReference>
<keyword evidence="10" id="KW-0479">Metal-binding</keyword>
<gene>
    <name evidence="30" type="ORF">PMAYCL1PPCAC_23907</name>
</gene>
<dbReference type="EC" id="2.7.11.1" evidence="5"/>
<accession>A0AAN5I618</accession>
<dbReference type="SMART" id="SM00133">
    <property type="entry name" value="S_TK_X"/>
    <property type="match status" value="1"/>
</dbReference>
<comment type="similarity">
    <text evidence="4">Belongs to the protein kinase superfamily. AGC Ser/Thr protein kinase family.</text>
</comment>
<evidence type="ECO:0000313" key="31">
    <source>
        <dbReference type="Proteomes" id="UP001328107"/>
    </source>
</evidence>
<comment type="subunit">
    <text evidence="22">Interacts with rho-1.</text>
</comment>
<dbReference type="Gene3D" id="1.10.510.10">
    <property type="entry name" value="Transferase(Phosphotransferase) domain 1"/>
    <property type="match status" value="1"/>
</dbReference>
<dbReference type="SMART" id="SM00220">
    <property type="entry name" value="S_TKc"/>
    <property type="match status" value="1"/>
</dbReference>
<comment type="function">
    <text evidence="21">Negatively regulates mel-11 to relieve the inhibition of mlc-4, allowing contraction of the circumferentially oriented microfilaments in epidermal cells and thereby regulating myosin II contractility during spermathecal contraction, cleavage furrow contraction in early embryos, and embryonic elongation and morphogenesis. Required for P-cell migration. May also play a role in oocyte cellularization.</text>
</comment>
<evidence type="ECO:0000256" key="27">
    <source>
        <dbReference type="SAM" id="MobiDB-lite"/>
    </source>
</evidence>
<dbReference type="GO" id="GO:0048598">
    <property type="term" value="P:embryonic morphogenesis"/>
    <property type="evidence" value="ECO:0007669"/>
    <property type="project" value="TreeGrafter"/>
</dbReference>
<dbReference type="EMBL" id="BTRK01000005">
    <property type="protein sequence ID" value="GMR53712.1"/>
    <property type="molecule type" value="Genomic_DNA"/>
</dbReference>
<feature type="compositionally biased region" description="Basic and acidic residues" evidence="27">
    <location>
        <begin position="414"/>
        <end position="425"/>
    </location>
</feature>
<dbReference type="Gene3D" id="3.30.200.20">
    <property type="entry name" value="Phosphorylase Kinase, domain 1"/>
    <property type="match status" value="1"/>
</dbReference>
<dbReference type="InterPro" id="IPR008271">
    <property type="entry name" value="Ser/Thr_kinase_AS"/>
</dbReference>
<evidence type="ECO:0000256" key="11">
    <source>
        <dbReference type="ARBA" id="ARBA00022741"/>
    </source>
</evidence>
<evidence type="ECO:0000256" key="10">
    <source>
        <dbReference type="ARBA" id="ARBA00022723"/>
    </source>
</evidence>
<evidence type="ECO:0000256" key="19">
    <source>
        <dbReference type="ARBA" id="ARBA00023054"/>
    </source>
</evidence>
<keyword evidence="6" id="KW-0963">Cytoplasm</keyword>
<evidence type="ECO:0000259" key="28">
    <source>
        <dbReference type="PROSITE" id="PS50011"/>
    </source>
</evidence>
<dbReference type="Gene3D" id="2.30.29.30">
    <property type="entry name" value="Pleckstrin-homology domain (PH domain)/Phosphotyrosine-binding domain (PTB)"/>
    <property type="match status" value="1"/>
</dbReference>
<evidence type="ECO:0000256" key="18">
    <source>
        <dbReference type="ARBA" id="ARBA00022943"/>
    </source>
</evidence>
<dbReference type="Proteomes" id="UP001328107">
    <property type="component" value="Unassembled WGS sequence"/>
</dbReference>
<comment type="cofactor">
    <cofactor evidence="1">
        <name>Mg(2+)</name>
        <dbReference type="ChEBI" id="CHEBI:18420"/>
    </cofactor>
</comment>
<dbReference type="PROSITE" id="PS00108">
    <property type="entry name" value="PROTEIN_KINASE_ST"/>
    <property type="match status" value="1"/>
</dbReference>
<dbReference type="GO" id="GO:0030866">
    <property type="term" value="P:cortical actin cytoskeleton organization"/>
    <property type="evidence" value="ECO:0007669"/>
    <property type="project" value="TreeGrafter"/>
</dbReference>
<dbReference type="FunFam" id="1.10.510.10:FF:000047">
    <property type="entry name" value="Rho-associated protein kinase 1"/>
    <property type="match status" value="1"/>
</dbReference>
<keyword evidence="18" id="KW-0896">Oogenesis</keyword>
<dbReference type="GO" id="GO:0031032">
    <property type="term" value="P:actomyosin structure organization"/>
    <property type="evidence" value="ECO:0007669"/>
    <property type="project" value="TreeGrafter"/>
</dbReference>
<dbReference type="InterPro" id="IPR011993">
    <property type="entry name" value="PH-like_dom_sf"/>
</dbReference>
<keyword evidence="31" id="KW-1185">Reference proteome</keyword>
<comment type="subcellular location">
    <subcellularLocation>
        <location evidence="3">Cleavage furrow</location>
    </subcellularLocation>
    <subcellularLocation>
        <location evidence="2">Cytoplasm</location>
        <location evidence="2">Cytoskeleton</location>
    </subcellularLocation>
</comment>
<keyword evidence="9" id="KW-0808">Transferase</keyword>
<dbReference type="PANTHER" id="PTHR22988:SF73">
    <property type="entry name" value="RHO-ASSOCIATED PROTEIN KINASE"/>
    <property type="match status" value="1"/>
</dbReference>
<dbReference type="GO" id="GO:0000281">
    <property type="term" value="P:mitotic cytokinesis"/>
    <property type="evidence" value="ECO:0007669"/>
    <property type="project" value="TreeGrafter"/>
</dbReference>
<dbReference type="GO" id="GO:0008270">
    <property type="term" value="F:zinc ion binding"/>
    <property type="evidence" value="ECO:0007669"/>
    <property type="project" value="UniProtKB-KW"/>
</dbReference>
<name>A0AAN5I618_9BILA</name>
<dbReference type="GO" id="GO:0032154">
    <property type="term" value="C:cleavage furrow"/>
    <property type="evidence" value="ECO:0007669"/>
    <property type="project" value="UniProtKB-SubCell"/>
</dbReference>
<evidence type="ECO:0000256" key="15">
    <source>
        <dbReference type="ARBA" id="ARBA00022833"/>
    </source>
</evidence>
<evidence type="ECO:0000256" key="17">
    <source>
        <dbReference type="ARBA" id="ARBA00022842"/>
    </source>
</evidence>
<evidence type="ECO:0000256" key="20">
    <source>
        <dbReference type="ARBA" id="ARBA00023212"/>
    </source>
</evidence>
<sequence>MEESLIRELVDPRSPLNVESLLDAVTALVDDCNYPVLRRIKNIDAFLTRYESFARKLSDQRLKGSDFQLVKVIGRGSFGEVQLVRHTRTRQVHAMKLLNKYDMIKRSDSAFFWEERDIMMQANSNWIVKLNYAFQDTRYLYMVMEYMPGGDLVNLMTTYDVSEKWTRFYTAELVEALSALHSLGFIHRDVKPDNMLIGKNGHIKLADFGTCVRMNKDGVVKCSTAVGTPDYIAPEVLRNQGHDHEYGREVDWWSVGVFIYEMLVGETPFYADALVNTYTNIMNHRESLQFPDDGVMSGHSKDLIRLLLSDADRRLGRKGVEEVREHPFFRNDEWTWATLASAVPPVIPELRADDDASHFEVEEQMDQGETFQIPRAFTGNQLPFIGFTYSNEYSPAEQLKRVAGEGEGEGEAMDTSRRSTRRMEEMETMQGRCAELEDMVERTRRDLGESVSREKMGRNEIDKLHETLQQTEDECKRLKEMMEDMRKRKEETRRAEIAVMEEKLLKKEDEIKDLQEKLRGLEDKMKKAREEESERDEEMRRIHAQMGKEKECNRQVERRLREVEAVNDSLLTMIEDAERREEELNARLKKAHDEFKENGGLTESRRLNELERERNLEMQVKIDELCASLQREKWNSERMKKELDEAHVNLAGFEGKERCLEEEICKIREKVLSLERNCEGLKIENRELERECLSLTSKLETESSLNKLYEGVARDLKEEQENSERTKKEMDKLLTHLESEKLARHIAETSMNDLDKEKTMLKEEVRQLGMRHDKELHKKKLVIDQLSAKEKALEESVECLRGEKSGWRRDEGSDEKAAQIEDLKKRLATAELVKKSAVNKLEEMVAKRVPEKGGHKNNLKAELKKKEREISTMQQRMIDLERQLSRAVEDKNHEVAEMIMNLQEESMKREILEKEIRELNETREEVERRRGINSAGMIIPLAAPSTESISSMRIEPLEGYLSLRVESGKKGRKSNHDWSNVFAVMDNLHLQLFVDSKESSPMLSIEAHQLVLARFVTSADIRSASNATLPKIFHVMYETNE</sequence>
<keyword evidence="20" id="KW-0206">Cytoskeleton</keyword>
<keyword evidence="11" id="KW-0547">Nucleotide-binding</keyword>
<evidence type="ECO:0000256" key="4">
    <source>
        <dbReference type="ARBA" id="ARBA00009903"/>
    </source>
</evidence>
<evidence type="ECO:0000256" key="2">
    <source>
        <dbReference type="ARBA" id="ARBA00004245"/>
    </source>
</evidence>
<dbReference type="PROSITE" id="PS50011">
    <property type="entry name" value="PROTEIN_KINASE_DOM"/>
    <property type="match status" value="1"/>
</dbReference>
<feature type="coiled-coil region" evidence="26">
    <location>
        <begin position="671"/>
        <end position="929"/>
    </location>
</feature>
<keyword evidence="8" id="KW-0597">Phosphoprotein</keyword>
<keyword evidence="7" id="KW-0723">Serine/threonine-protein kinase</keyword>
<feature type="region of interest" description="Disordered" evidence="27">
    <location>
        <begin position="403"/>
        <end position="429"/>
    </location>
</feature>
<evidence type="ECO:0000256" key="1">
    <source>
        <dbReference type="ARBA" id="ARBA00001946"/>
    </source>
</evidence>
<evidence type="ECO:0000256" key="12">
    <source>
        <dbReference type="ARBA" id="ARBA00022771"/>
    </source>
</evidence>
<dbReference type="GO" id="GO:0007266">
    <property type="term" value="P:Rho protein signal transduction"/>
    <property type="evidence" value="ECO:0007669"/>
    <property type="project" value="TreeGrafter"/>
</dbReference>
<protein>
    <recommendedName>
        <fullName evidence="23">Rho-associated protein kinase let-502</fullName>
        <ecNumber evidence="5">2.7.11.1</ecNumber>
    </recommendedName>
    <alternativeName>
        <fullName evidence="24">Lethal protein 502</fullName>
    </alternativeName>
    <alternativeName>
        <fullName evidence="25">Rho-binding kinase let-502</fullName>
    </alternativeName>
</protein>
<dbReference type="AlphaFoldDB" id="A0AAN5I618"/>
<evidence type="ECO:0000256" key="3">
    <source>
        <dbReference type="ARBA" id="ARBA00004626"/>
    </source>
</evidence>
<dbReference type="PANTHER" id="PTHR22988">
    <property type="entry name" value="MYOTONIC DYSTROPHY S/T KINASE-RELATED"/>
    <property type="match status" value="1"/>
</dbReference>
<dbReference type="InterPro" id="IPR000719">
    <property type="entry name" value="Prot_kinase_dom"/>
</dbReference>
<keyword evidence="14" id="KW-0221">Differentiation</keyword>
<keyword evidence="15" id="KW-0862">Zinc</keyword>
<evidence type="ECO:0000256" key="6">
    <source>
        <dbReference type="ARBA" id="ARBA00022490"/>
    </source>
</evidence>
<dbReference type="GO" id="GO:0005856">
    <property type="term" value="C:cytoskeleton"/>
    <property type="evidence" value="ECO:0007669"/>
    <property type="project" value="UniProtKB-SubCell"/>
</dbReference>
<evidence type="ECO:0000256" key="13">
    <source>
        <dbReference type="ARBA" id="ARBA00022777"/>
    </source>
</evidence>
<proteinExistence type="inferred from homology"/>
<organism evidence="30 31">
    <name type="scientific">Pristionchus mayeri</name>
    <dbReference type="NCBI Taxonomy" id="1317129"/>
    <lineage>
        <taxon>Eukaryota</taxon>
        <taxon>Metazoa</taxon>
        <taxon>Ecdysozoa</taxon>
        <taxon>Nematoda</taxon>
        <taxon>Chromadorea</taxon>
        <taxon>Rhabditida</taxon>
        <taxon>Rhabditina</taxon>
        <taxon>Diplogasteromorpha</taxon>
        <taxon>Diplogasteroidea</taxon>
        <taxon>Neodiplogasteridae</taxon>
        <taxon>Pristionchus</taxon>
    </lineage>
</organism>
<evidence type="ECO:0000256" key="7">
    <source>
        <dbReference type="ARBA" id="ARBA00022527"/>
    </source>
</evidence>
<dbReference type="GO" id="GO:0072518">
    <property type="term" value="F:Rho-dependent protein serine/threonine kinase activity"/>
    <property type="evidence" value="ECO:0007669"/>
    <property type="project" value="TreeGrafter"/>
</dbReference>
<dbReference type="Pfam" id="PF00069">
    <property type="entry name" value="Pkinase"/>
    <property type="match status" value="1"/>
</dbReference>
<dbReference type="GO" id="GO:0048477">
    <property type="term" value="P:oogenesis"/>
    <property type="evidence" value="ECO:0007669"/>
    <property type="project" value="UniProtKB-KW"/>
</dbReference>
<dbReference type="GO" id="GO:1901888">
    <property type="term" value="P:regulation of cell junction assembly"/>
    <property type="evidence" value="ECO:0007669"/>
    <property type="project" value="TreeGrafter"/>
</dbReference>
<comment type="caution">
    <text evidence="30">The sequence shown here is derived from an EMBL/GenBank/DDBJ whole genome shotgun (WGS) entry which is preliminary data.</text>
</comment>
<evidence type="ECO:0000256" key="9">
    <source>
        <dbReference type="ARBA" id="ARBA00022679"/>
    </source>
</evidence>
<dbReference type="GO" id="GO:0005524">
    <property type="term" value="F:ATP binding"/>
    <property type="evidence" value="ECO:0007669"/>
    <property type="project" value="UniProtKB-KW"/>
</dbReference>
<evidence type="ECO:0000313" key="30">
    <source>
        <dbReference type="EMBL" id="GMR53712.1"/>
    </source>
</evidence>
<reference evidence="31" key="1">
    <citation type="submission" date="2022-10" db="EMBL/GenBank/DDBJ databases">
        <title>Genome assembly of Pristionchus species.</title>
        <authorList>
            <person name="Yoshida K."/>
            <person name="Sommer R.J."/>
        </authorList>
    </citation>
    <scope>NUCLEOTIDE SEQUENCE [LARGE SCALE GENOMIC DNA]</scope>
    <source>
        <strain evidence="31">RS5460</strain>
    </source>
</reference>
<dbReference type="InterPro" id="IPR011009">
    <property type="entry name" value="Kinase-like_dom_sf"/>
</dbReference>
<evidence type="ECO:0000256" key="14">
    <source>
        <dbReference type="ARBA" id="ARBA00022782"/>
    </source>
</evidence>
<dbReference type="PROSITE" id="PS51285">
    <property type="entry name" value="AGC_KINASE_CTER"/>
    <property type="match status" value="1"/>
</dbReference>
<dbReference type="FunFam" id="3.30.200.20:FF:000072">
    <property type="entry name" value="Rho-associated protein kinase 2"/>
    <property type="match status" value="1"/>
</dbReference>
<evidence type="ECO:0000256" key="24">
    <source>
        <dbReference type="ARBA" id="ARBA00079005"/>
    </source>
</evidence>
<feature type="domain" description="Protein kinase" evidence="28">
    <location>
        <begin position="67"/>
        <end position="329"/>
    </location>
</feature>
<evidence type="ECO:0000259" key="29">
    <source>
        <dbReference type="PROSITE" id="PS51285"/>
    </source>
</evidence>
<evidence type="ECO:0000256" key="16">
    <source>
        <dbReference type="ARBA" id="ARBA00022840"/>
    </source>
</evidence>
<feature type="non-terminal residue" evidence="30">
    <location>
        <position position="1041"/>
    </location>
</feature>
<evidence type="ECO:0000256" key="8">
    <source>
        <dbReference type="ARBA" id="ARBA00022553"/>
    </source>
</evidence>
<keyword evidence="12" id="KW-0863">Zinc-finger</keyword>
<evidence type="ECO:0000256" key="5">
    <source>
        <dbReference type="ARBA" id="ARBA00012513"/>
    </source>
</evidence>
<keyword evidence="17" id="KW-0460">Magnesium</keyword>
<evidence type="ECO:0000256" key="21">
    <source>
        <dbReference type="ARBA" id="ARBA00053856"/>
    </source>
</evidence>
<feature type="domain" description="AGC-kinase C-terminal" evidence="29">
    <location>
        <begin position="330"/>
        <end position="399"/>
    </location>
</feature>
<keyword evidence="16" id="KW-0067">ATP-binding</keyword>
<keyword evidence="13" id="KW-0418">Kinase</keyword>
<keyword evidence="19 26" id="KW-0175">Coiled coil</keyword>
<dbReference type="GO" id="GO:0005737">
    <property type="term" value="C:cytoplasm"/>
    <property type="evidence" value="ECO:0007669"/>
    <property type="project" value="TreeGrafter"/>
</dbReference>
<evidence type="ECO:0000256" key="26">
    <source>
        <dbReference type="SAM" id="Coils"/>
    </source>
</evidence>
<dbReference type="SUPFAM" id="SSF56112">
    <property type="entry name" value="Protein kinase-like (PK-like)"/>
    <property type="match status" value="1"/>
</dbReference>